<protein>
    <recommendedName>
        <fullName evidence="4">Large ribosomal subunit protein uL23</fullName>
    </recommendedName>
</protein>
<comment type="subunit">
    <text evidence="4">Part of the 50S ribosomal subunit. Contacts protein L29, and trigger factor when it is bound to the ribosome.</text>
</comment>
<evidence type="ECO:0000313" key="6">
    <source>
        <dbReference type="Proteomes" id="UP000297031"/>
    </source>
</evidence>
<gene>
    <name evidence="4" type="primary">rplW</name>
    <name evidence="5" type="ORF">E7746_10185</name>
</gene>
<proteinExistence type="inferred from homology"/>
<keyword evidence="3 4" id="KW-0687">Ribonucleoprotein</keyword>
<dbReference type="InterPro" id="IPR012677">
    <property type="entry name" value="Nucleotide-bd_a/b_plait_sf"/>
</dbReference>
<evidence type="ECO:0000256" key="3">
    <source>
        <dbReference type="ARBA" id="ARBA00023274"/>
    </source>
</evidence>
<dbReference type="GO" id="GO:0006412">
    <property type="term" value="P:translation"/>
    <property type="evidence" value="ECO:0007669"/>
    <property type="project" value="UniProtKB-UniRule"/>
</dbReference>
<dbReference type="OrthoDB" id="9797862at2"/>
<dbReference type="GO" id="GO:0005840">
    <property type="term" value="C:ribosome"/>
    <property type="evidence" value="ECO:0007669"/>
    <property type="project" value="UniProtKB-KW"/>
</dbReference>
<name>A0A4P7VQ54_9BACT</name>
<dbReference type="NCBIfam" id="NF004363">
    <property type="entry name" value="PRK05738.2-4"/>
    <property type="match status" value="1"/>
</dbReference>
<evidence type="ECO:0000256" key="4">
    <source>
        <dbReference type="HAMAP-Rule" id="MF_01369"/>
    </source>
</evidence>
<dbReference type="AlphaFoldDB" id="A0A4P7VQ54"/>
<comment type="function">
    <text evidence="4">One of the early assembly proteins it binds 23S rRNA. One of the proteins that surrounds the polypeptide exit tunnel on the outside of the ribosome. Forms the main docking site for trigger factor binding to the ribosome.</text>
</comment>
<dbReference type="Pfam" id="PF00276">
    <property type="entry name" value="Ribosomal_L23"/>
    <property type="match status" value="1"/>
</dbReference>
<dbReference type="PANTHER" id="PTHR11620">
    <property type="entry name" value="60S RIBOSOMAL PROTEIN L23A"/>
    <property type="match status" value="1"/>
</dbReference>
<evidence type="ECO:0000256" key="1">
    <source>
        <dbReference type="ARBA" id="ARBA00006700"/>
    </source>
</evidence>
<sequence length="96" mass="11020">MEFEITPIVTEKATMLTEKLNRYTFRVSPEANKFQIQDLVEKLYGVHVVKVNTMIVRGKNKARYTRSGLIKGKTSDYKKAIITLADGETIDFYSNI</sequence>
<dbReference type="Gene3D" id="3.30.70.330">
    <property type="match status" value="1"/>
</dbReference>
<evidence type="ECO:0000313" key="5">
    <source>
        <dbReference type="EMBL" id="QCD36219.1"/>
    </source>
</evidence>
<dbReference type="RefSeq" id="WP_123395764.1">
    <property type="nucleotide sequence ID" value="NZ_CANQMU010000003.1"/>
</dbReference>
<dbReference type="SUPFAM" id="SSF54189">
    <property type="entry name" value="Ribosomal proteins S24e, L23 and L15e"/>
    <property type="match status" value="1"/>
</dbReference>
<dbReference type="HAMAP" id="MF_01369_B">
    <property type="entry name" value="Ribosomal_uL23_B"/>
    <property type="match status" value="1"/>
</dbReference>
<dbReference type="GO" id="GO:0003735">
    <property type="term" value="F:structural constituent of ribosome"/>
    <property type="evidence" value="ECO:0007669"/>
    <property type="project" value="InterPro"/>
</dbReference>
<keyword evidence="4" id="KW-0699">rRNA-binding</keyword>
<keyword evidence="4" id="KW-0694">RNA-binding</keyword>
<keyword evidence="6" id="KW-1185">Reference proteome</keyword>
<dbReference type="EMBL" id="CP039393">
    <property type="protein sequence ID" value="QCD36219.1"/>
    <property type="molecule type" value="Genomic_DNA"/>
</dbReference>
<dbReference type="InterPro" id="IPR013025">
    <property type="entry name" value="Ribosomal_uL23-like"/>
</dbReference>
<dbReference type="GO" id="GO:1990904">
    <property type="term" value="C:ribonucleoprotein complex"/>
    <property type="evidence" value="ECO:0007669"/>
    <property type="project" value="UniProtKB-KW"/>
</dbReference>
<comment type="similarity">
    <text evidence="1 4">Belongs to the universal ribosomal protein uL23 family.</text>
</comment>
<dbReference type="KEGG" id="mgod:E7746_10185"/>
<keyword evidence="2 4" id="KW-0689">Ribosomal protein</keyword>
<organism evidence="5 6">
    <name type="scientific">Muribaculum gordoncarteri</name>
    <dbReference type="NCBI Taxonomy" id="2530390"/>
    <lineage>
        <taxon>Bacteria</taxon>
        <taxon>Pseudomonadati</taxon>
        <taxon>Bacteroidota</taxon>
        <taxon>Bacteroidia</taxon>
        <taxon>Bacteroidales</taxon>
        <taxon>Muribaculaceae</taxon>
        <taxon>Muribaculum</taxon>
    </lineage>
</organism>
<reference evidence="5 6" key="1">
    <citation type="submission" date="2019-02" db="EMBL/GenBank/DDBJ databases">
        <title>Isolation and identification of novel species under the genus Muribaculum.</title>
        <authorList>
            <person name="Miyake S."/>
            <person name="Ding Y."/>
            <person name="Low A."/>
            <person name="Soh M."/>
            <person name="Seedorf H."/>
        </authorList>
    </citation>
    <scope>NUCLEOTIDE SEQUENCE [LARGE SCALE GENOMIC DNA]</scope>
    <source>
        <strain evidence="5 6">TLL-A4</strain>
    </source>
</reference>
<dbReference type="Proteomes" id="UP000297031">
    <property type="component" value="Chromosome"/>
</dbReference>
<dbReference type="InterPro" id="IPR012678">
    <property type="entry name" value="Ribosomal_uL23/eL15/eS24_sf"/>
</dbReference>
<evidence type="ECO:0000256" key="2">
    <source>
        <dbReference type="ARBA" id="ARBA00022980"/>
    </source>
</evidence>
<dbReference type="GO" id="GO:0019843">
    <property type="term" value="F:rRNA binding"/>
    <property type="evidence" value="ECO:0007669"/>
    <property type="project" value="UniProtKB-UniRule"/>
</dbReference>
<accession>A0A4P7VQ54</accession>